<reference evidence="8 9" key="1">
    <citation type="submission" date="2022-06" db="EMBL/GenBank/DDBJ databases">
        <title>Ideonella sp. NS12-5 Genome sequencing and assembly.</title>
        <authorList>
            <person name="Jung Y."/>
        </authorList>
    </citation>
    <scope>NUCLEOTIDE SEQUENCE [LARGE SCALE GENOMIC DNA]</scope>
    <source>
        <strain evidence="8 9">NS12-5</strain>
    </source>
</reference>
<dbReference type="Proteomes" id="UP001204851">
    <property type="component" value="Unassembled WGS sequence"/>
</dbReference>
<dbReference type="Gene3D" id="2.40.30.170">
    <property type="match status" value="1"/>
</dbReference>
<evidence type="ECO:0000313" key="9">
    <source>
        <dbReference type="Proteomes" id="UP001204851"/>
    </source>
</evidence>
<dbReference type="PANTHER" id="PTHR32347">
    <property type="entry name" value="EFFLUX SYSTEM COMPONENT YKNX-RELATED"/>
    <property type="match status" value="1"/>
</dbReference>
<dbReference type="Gene3D" id="2.40.50.100">
    <property type="match status" value="1"/>
</dbReference>
<feature type="region of interest" description="Disordered" evidence="4">
    <location>
        <begin position="361"/>
        <end position="384"/>
    </location>
</feature>
<feature type="transmembrane region" description="Helical" evidence="5">
    <location>
        <begin position="30"/>
        <end position="49"/>
    </location>
</feature>
<dbReference type="PANTHER" id="PTHR32347:SF14">
    <property type="entry name" value="EFFLUX SYSTEM COMPONENT YKNX-RELATED"/>
    <property type="match status" value="1"/>
</dbReference>
<evidence type="ECO:0000256" key="5">
    <source>
        <dbReference type="SAM" id="Phobius"/>
    </source>
</evidence>
<feature type="domain" description="CusB-like beta-barrel" evidence="6">
    <location>
        <begin position="253"/>
        <end position="328"/>
    </location>
</feature>
<evidence type="ECO:0000259" key="6">
    <source>
        <dbReference type="Pfam" id="PF25954"/>
    </source>
</evidence>
<evidence type="ECO:0000256" key="1">
    <source>
        <dbReference type="ARBA" id="ARBA00004196"/>
    </source>
</evidence>
<comment type="subcellular location">
    <subcellularLocation>
        <location evidence="1">Cell envelope</location>
    </subcellularLocation>
</comment>
<comment type="similarity">
    <text evidence="2">Belongs to the membrane fusion protein (MFP) (TC 8.A.1) family.</text>
</comment>
<dbReference type="InterPro" id="IPR058792">
    <property type="entry name" value="Beta-barrel_RND_2"/>
</dbReference>
<keyword evidence="5" id="KW-1133">Transmembrane helix</keyword>
<evidence type="ECO:0000256" key="4">
    <source>
        <dbReference type="SAM" id="MobiDB-lite"/>
    </source>
</evidence>
<evidence type="ECO:0000259" key="7">
    <source>
        <dbReference type="Pfam" id="PF25973"/>
    </source>
</evidence>
<keyword evidence="5" id="KW-0812">Transmembrane</keyword>
<evidence type="ECO:0000256" key="3">
    <source>
        <dbReference type="ARBA" id="ARBA00023054"/>
    </source>
</evidence>
<protein>
    <submittedName>
        <fullName evidence="8">Efflux RND transporter periplasmic adaptor subunit</fullName>
    </submittedName>
</protein>
<keyword evidence="9" id="KW-1185">Reference proteome</keyword>
<organism evidence="8 9">
    <name type="scientific">Ideonella oryzae</name>
    <dbReference type="NCBI Taxonomy" id="2937441"/>
    <lineage>
        <taxon>Bacteria</taxon>
        <taxon>Pseudomonadati</taxon>
        <taxon>Pseudomonadota</taxon>
        <taxon>Betaproteobacteria</taxon>
        <taxon>Burkholderiales</taxon>
        <taxon>Sphaerotilaceae</taxon>
        <taxon>Ideonella</taxon>
    </lineage>
</organism>
<dbReference type="InterPro" id="IPR006143">
    <property type="entry name" value="RND_pump_MFP"/>
</dbReference>
<dbReference type="RefSeq" id="WP_252768755.1">
    <property type="nucleotide sequence ID" value="NZ_JAMXMC010000003.1"/>
</dbReference>
<evidence type="ECO:0000256" key="2">
    <source>
        <dbReference type="ARBA" id="ARBA00009477"/>
    </source>
</evidence>
<proteinExistence type="inferred from homology"/>
<dbReference type="Pfam" id="PF25954">
    <property type="entry name" value="Beta-barrel_RND_2"/>
    <property type="match status" value="1"/>
</dbReference>
<keyword evidence="3" id="KW-0175">Coiled coil</keyword>
<sequence length="434" mass="45556">MTDATPTPNEASALPEWLRGDQRPLWKRPGPWLVVGLVVLAIAGGVAWVRHRAAQQAPRYLTEPLARGDLALNVSADGTLEPTRSVNIGSELSGTVAQVLVDVNDRVRKGQVMVELDSSKFQDQVKLSQGALESARASVLQAQATVKESRVALQRLQEVGRLSGGKVPAATDLDAAQAALDRAVAAEAAARATVVQAEATLRTNQTNLTKAAIRSPIDGVVLTRSVEPGNAVAASLQAVTLFTVAEDLSHMKLSVNVDEADVGQIQVGQKAQFTVSAWPNRKYPAVITRVAYGSTITDNVVTYTTDLEVANPDLTLRPGMTATATIAATEHKNVLLVPRSALNFSPTAASAKAASGSKGIVSMLIPRPPSGGTRSARSDERSGSTRQIWVLVDGQPKAVDVQLGLSNGRQTEVSGPGLQPGMAVITEQQSGSAP</sequence>
<feature type="domain" description="CzcB-like barrel-sandwich hybrid" evidence="7">
    <location>
        <begin position="86"/>
        <end position="240"/>
    </location>
</feature>
<dbReference type="Pfam" id="PF25973">
    <property type="entry name" value="BSH_CzcB"/>
    <property type="match status" value="1"/>
</dbReference>
<evidence type="ECO:0000313" key="8">
    <source>
        <dbReference type="EMBL" id="MCO5976282.1"/>
    </source>
</evidence>
<dbReference type="InterPro" id="IPR058647">
    <property type="entry name" value="BSH_CzcB-like"/>
</dbReference>
<dbReference type="EMBL" id="JAMXMC010000003">
    <property type="protein sequence ID" value="MCO5976282.1"/>
    <property type="molecule type" value="Genomic_DNA"/>
</dbReference>
<dbReference type="NCBIfam" id="TIGR01730">
    <property type="entry name" value="RND_mfp"/>
    <property type="match status" value="1"/>
</dbReference>
<dbReference type="Gene3D" id="1.10.287.470">
    <property type="entry name" value="Helix hairpin bin"/>
    <property type="match status" value="1"/>
</dbReference>
<dbReference type="InterPro" id="IPR050465">
    <property type="entry name" value="UPF0194_transport"/>
</dbReference>
<comment type="caution">
    <text evidence="8">The sequence shown here is derived from an EMBL/GenBank/DDBJ whole genome shotgun (WGS) entry which is preliminary data.</text>
</comment>
<feature type="region of interest" description="Disordered" evidence="4">
    <location>
        <begin position="408"/>
        <end position="434"/>
    </location>
</feature>
<name>A0ABT1BL06_9BURK</name>
<accession>A0ABT1BL06</accession>
<dbReference type="SUPFAM" id="SSF111369">
    <property type="entry name" value="HlyD-like secretion proteins"/>
    <property type="match status" value="1"/>
</dbReference>
<gene>
    <name evidence="8" type="ORF">M0L44_06055</name>
</gene>
<keyword evidence="5" id="KW-0472">Membrane</keyword>